<comment type="caution">
    <text evidence="1">The sequence shown here is derived from an EMBL/GenBank/DDBJ whole genome shotgun (WGS) entry which is preliminary data.</text>
</comment>
<feature type="non-terminal residue" evidence="1">
    <location>
        <position position="120"/>
    </location>
</feature>
<evidence type="ECO:0000313" key="2">
    <source>
        <dbReference type="Proteomes" id="UP001152795"/>
    </source>
</evidence>
<reference evidence="1" key="1">
    <citation type="submission" date="2020-04" db="EMBL/GenBank/DDBJ databases">
        <authorList>
            <person name="Alioto T."/>
            <person name="Alioto T."/>
            <person name="Gomez Garrido J."/>
        </authorList>
    </citation>
    <scope>NUCLEOTIDE SEQUENCE</scope>
    <source>
        <strain evidence="1">A484AB</strain>
    </source>
</reference>
<dbReference type="AlphaFoldDB" id="A0A7D9JQT7"/>
<gene>
    <name evidence="1" type="ORF">PACLA_8A063887</name>
</gene>
<dbReference type="Proteomes" id="UP001152795">
    <property type="component" value="Unassembled WGS sequence"/>
</dbReference>
<dbReference type="OrthoDB" id="5983368at2759"/>
<sequence length="120" mass="13765">MSLYKWKGLSTRSGSITIEALESILDRKLKPLTDKLEGLTASVQFISDKYDEITKEMERLQLKTDTVVEENKQLKAEVFNLKNELEIQKGITNNLEQYTRRDCLEIAGIPEIEGEDTNDL</sequence>
<name>A0A7D9JQT7_PARCT</name>
<keyword evidence="2" id="KW-1185">Reference proteome</keyword>
<proteinExistence type="predicted"/>
<accession>A0A7D9JQT7</accession>
<organism evidence="1 2">
    <name type="scientific">Paramuricea clavata</name>
    <name type="common">Red gorgonian</name>
    <name type="synonym">Violescent sea-whip</name>
    <dbReference type="NCBI Taxonomy" id="317549"/>
    <lineage>
        <taxon>Eukaryota</taxon>
        <taxon>Metazoa</taxon>
        <taxon>Cnidaria</taxon>
        <taxon>Anthozoa</taxon>
        <taxon>Octocorallia</taxon>
        <taxon>Malacalcyonacea</taxon>
        <taxon>Plexauridae</taxon>
        <taxon>Paramuricea</taxon>
    </lineage>
</organism>
<protein>
    <submittedName>
        <fullName evidence="1">Uncharacterized protein</fullName>
    </submittedName>
</protein>
<evidence type="ECO:0000313" key="1">
    <source>
        <dbReference type="EMBL" id="CAB4033905.1"/>
    </source>
</evidence>
<dbReference type="EMBL" id="CACRXK020019651">
    <property type="protein sequence ID" value="CAB4033905.1"/>
    <property type="molecule type" value="Genomic_DNA"/>
</dbReference>